<evidence type="ECO:0000259" key="3">
    <source>
        <dbReference type="PROSITE" id="PS51352"/>
    </source>
</evidence>
<feature type="domain" description="Thioredoxin" evidence="3">
    <location>
        <begin position="22"/>
        <end position="152"/>
    </location>
</feature>
<dbReference type="GO" id="GO:0045454">
    <property type="term" value="P:cell redox homeostasis"/>
    <property type="evidence" value="ECO:0007669"/>
    <property type="project" value="TreeGrafter"/>
</dbReference>
<gene>
    <name evidence="4" type="ORF">H5P27_19130</name>
</gene>
<dbReference type="GO" id="GO:0015035">
    <property type="term" value="F:protein-disulfide reductase activity"/>
    <property type="evidence" value="ECO:0007669"/>
    <property type="project" value="TreeGrafter"/>
</dbReference>
<keyword evidence="2" id="KW-0812">Transmembrane</keyword>
<dbReference type="PANTHER" id="PTHR32234:SF0">
    <property type="entry name" value="THIOL:DISULFIDE INTERCHANGE PROTEIN DSBD"/>
    <property type="match status" value="1"/>
</dbReference>
<evidence type="ECO:0000313" key="5">
    <source>
        <dbReference type="Proteomes" id="UP000526501"/>
    </source>
</evidence>
<feature type="transmembrane region" description="Helical" evidence="2">
    <location>
        <begin position="12"/>
        <end position="30"/>
    </location>
</feature>
<dbReference type="PANTHER" id="PTHR32234">
    <property type="entry name" value="THIOL:DISULFIDE INTERCHANGE PROTEIN DSBD"/>
    <property type="match status" value="1"/>
</dbReference>
<name>A0A7X1B9T1_9BACT</name>
<dbReference type="InterPro" id="IPR017937">
    <property type="entry name" value="Thioredoxin_CS"/>
</dbReference>
<keyword evidence="2" id="KW-0472">Membrane</keyword>
<dbReference type="Pfam" id="PF13899">
    <property type="entry name" value="Thioredoxin_7"/>
    <property type="match status" value="1"/>
</dbReference>
<dbReference type="SUPFAM" id="SSF52833">
    <property type="entry name" value="Thioredoxin-like"/>
    <property type="match status" value="1"/>
</dbReference>
<evidence type="ECO:0000313" key="4">
    <source>
        <dbReference type="EMBL" id="MBC2608177.1"/>
    </source>
</evidence>
<evidence type="ECO:0000256" key="2">
    <source>
        <dbReference type="SAM" id="Phobius"/>
    </source>
</evidence>
<dbReference type="Gene3D" id="3.40.30.10">
    <property type="entry name" value="Glutaredoxin"/>
    <property type="match status" value="1"/>
</dbReference>
<dbReference type="AlphaFoldDB" id="A0A7X1B9T1"/>
<reference evidence="4 5" key="1">
    <citation type="submission" date="2020-07" db="EMBL/GenBank/DDBJ databases">
        <authorList>
            <person name="Feng X."/>
        </authorList>
    </citation>
    <scope>NUCLEOTIDE SEQUENCE [LARGE SCALE GENOMIC DNA]</scope>
    <source>
        <strain evidence="4 5">JCM23202</strain>
    </source>
</reference>
<evidence type="ECO:0000256" key="1">
    <source>
        <dbReference type="ARBA" id="ARBA00023284"/>
    </source>
</evidence>
<keyword evidence="5" id="KW-1185">Reference proteome</keyword>
<dbReference type="PROSITE" id="PS00194">
    <property type="entry name" value="THIOREDOXIN_1"/>
    <property type="match status" value="1"/>
</dbReference>
<dbReference type="InterPro" id="IPR036249">
    <property type="entry name" value="Thioredoxin-like_sf"/>
</dbReference>
<dbReference type="RefSeq" id="WP_185662029.1">
    <property type="nucleotide sequence ID" value="NZ_CAWPOO010000013.1"/>
</dbReference>
<sequence length="152" mass="17029">MESDPSARSNKSWLKFILLGIVLVGAYFLNVEIQTRLGEKALAAVPIEKHSLDQAFNKARAENKLVIADLSAIWCPTCRSLDKNLFSNPIVKEAIDQNYVFARIEYESPEGEAFQQVYNVRSFPTLLILAPSGTKIKELPITTDPDEFLAEI</sequence>
<protein>
    <submittedName>
        <fullName evidence="4">Thioredoxin family protein</fullName>
    </submittedName>
</protein>
<proteinExistence type="predicted"/>
<dbReference type="EMBL" id="JACHVC010000013">
    <property type="protein sequence ID" value="MBC2608177.1"/>
    <property type="molecule type" value="Genomic_DNA"/>
</dbReference>
<keyword evidence="1" id="KW-0676">Redox-active center</keyword>
<keyword evidence="2" id="KW-1133">Transmembrane helix</keyword>
<accession>A0A7X1B9T1</accession>
<organism evidence="4 5">
    <name type="scientific">Pelagicoccus albus</name>
    <dbReference type="NCBI Taxonomy" id="415222"/>
    <lineage>
        <taxon>Bacteria</taxon>
        <taxon>Pseudomonadati</taxon>
        <taxon>Verrucomicrobiota</taxon>
        <taxon>Opitutia</taxon>
        <taxon>Puniceicoccales</taxon>
        <taxon>Pelagicoccaceae</taxon>
        <taxon>Pelagicoccus</taxon>
    </lineage>
</organism>
<dbReference type="PROSITE" id="PS51352">
    <property type="entry name" value="THIOREDOXIN_2"/>
    <property type="match status" value="1"/>
</dbReference>
<comment type="caution">
    <text evidence="4">The sequence shown here is derived from an EMBL/GenBank/DDBJ whole genome shotgun (WGS) entry which is preliminary data.</text>
</comment>
<dbReference type="Proteomes" id="UP000526501">
    <property type="component" value="Unassembled WGS sequence"/>
</dbReference>
<dbReference type="InterPro" id="IPR013766">
    <property type="entry name" value="Thioredoxin_domain"/>
</dbReference>